<comment type="caution">
    <text evidence="2">The sequence shown here is derived from an EMBL/GenBank/DDBJ whole genome shotgun (WGS) entry which is preliminary data.</text>
</comment>
<gene>
    <name evidence="2" type="ORF">NQ318_016893</name>
</gene>
<feature type="compositionally biased region" description="Basic residues" evidence="1">
    <location>
        <begin position="130"/>
        <end position="142"/>
    </location>
</feature>
<dbReference type="EMBL" id="JAPWTK010000371">
    <property type="protein sequence ID" value="KAJ8941453.1"/>
    <property type="molecule type" value="Genomic_DNA"/>
</dbReference>
<keyword evidence="3" id="KW-1185">Reference proteome</keyword>
<proteinExistence type="predicted"/>
<feature type="compositionally biased region" description="Basic residues" evidence="1">
    <location>
        <begin position="46"/>
        <end position="59"/>
    </location>
</feature>
<organism evidence="2 3">
    <name type="scientific">Aromia moschata</name>
    <dbReference type="NCBI Taxonomy" id="1265417"/>
    <lineage>
        <taxon>Eukaryota</taxon>
        <taxon>Metazoa</taxon>
        <taxon>Ecdysozoa</taxon>
        <taxon>Arthropoda</taxon>
        <taxon>Hexapoda</taxon>
        <taxon>Insecta</taxon>
        <taxon>Pterygota</taxon>
        <taxon>Neoptera</taxon>
        <taxon>Endopterygota</taxon>
        <taxon>Coleoptera</taxon>
        <taxon>Polyphaga</taxon>
        <taxon>Cucujiformia</taxon>
        <taxon>Chrysomeloidea</taxon>
        <taxon>Cerambycidae</taxon>
        <taxon>Cerambycinae</taxon>
        <taxon>Callichromatini</taxon>
        <taxon>Aromia</taxon>
    </lineage>
</organism>
<protein>
    <submittedName>
        <fullName evidence="2">Uncharacterized protein</fullName>
    </submittedName>
</protein>
<reference evidence="2" key="1">
    <citation type="journal article" date="2023" name="Insect Mol. Biol.">
        <title>Genome sequencing provides insights into the evolution of gene families encoding plant cell wall-degrading enzymes in longhorned beetles.</title>
        <authorList>
            <person name="Shin N.R."/>
            <person name="Okamura Y."/>
            <person name="Kirsch R."/>
            <person name="Pauchet Y."/>
        </authorList>
    </citation>
    <scope>NUCLEOTIDE SEQUENCE</scope>
    <source>
        <strain evidence="2">AMC_N1</strain>
    </source>
</reference>
<name>A0AAV8XQX6_9CUCU</name>
<dbReference type="AlphaFoldDB" id="A0AAV8XQX6"/>
<feature type="region of interest" description="Disordered" evidence="1">
    <location>
        <begin position="1"/>
        <end position="142"/>
    </location>
</feature>
<feature type="compositionally biased region" description="Basic and acidic residues" evidence="1">
    <location>
        <begin position="7"/>
        <end position="34"/>
    </location>
</feature>
<accession>A0AAV8XQX6</accession>
<evidence type="ECO:0000313" key="2">
    <source>
        <dbReference type="EMBL" id="KAJ8941453.1"/>
    </source>
</evidence>
<feature type="compositionally biased region" description="Basic and acidic residues" evidence="1">
    <location>
        <begin position="116"/>
        <end position="129"/>
    </location>
</feature>
<evidence type="ECO:0000256" key="1">
    <source>
        <dbReference type="SAM" id="MobiDB-lite"/>
    </source>
</evidence>
<evidence type="ECO:0000313" key="3">
    <source>
        <dbReference type="Proteomes" id="UP001162162"/>
    </source>
</evidence>
<sequence>MKIKGKRQVDTKLRKSIEKKKEQQVSSSDETHEVSDDEEPKAASKSPRKKFGRPAKNKKLQVIEVSDEDSGTPVPKPKKTYKKKSRMLANLGITEDSPVDTGGRHLRQSRRIAQIKIKEQAEGKKVEKKPLRRKRLKRKTRK</sequence>
<feature type="compositionally biased region" description="Basic residues" evidence="1">
    <location>
        <begin position="76"/>
        <end position="86"/>
    </location>
</feature>
<dbReference type="Proteomes" id="UP001162162">
    <property type="component" value="Unassembled WGS sequence"/>
</dbReference>